<proteinExistence type="predicted"/>
<dbReference type="Pfam" id="PF14312">
    <property type="entry name" value="FG-GAP_2"/>
    <property type="match status" value="1"/>
</dbReference>
<gene>
    <name evidence="3" type="ORF">THAOC_07997</name>
</gene>
<organism evidence="3 4">
    <name type="scientific">Thalassiosira oceanica</name>
    <name type="common">Marine diatom</name>
    <dbReference type="NCBI Taxonomy" id="159749"/>
    <lineage>
        <taxon>Eukaryota</taxon>
        <taxon>Sar</taxon>
        <taxon>Stramenopiles</taxon>
        <taxon>Ochrophyta</taxon>
        <taxon>Bacillariophyta</taxon>
        <taxon>Coscinodiscophyceae</taxon>
        <taxon>Thalassiosirophycidae</taxon>
        <taxon>Thalassiosirales</taxon>
        <taxon>Thalassiosiraceae</taxon>
        <taxon>Thalassiosira</taxon>
    </lineage>
</organism>
<sequence length="1313" mass="144280">MVFARQLRISCSSCPLLLFASVLPPVFSAPAPRESGNLRAAASRQNASGTMPEDEGIVQIIKSDFDRMMEKVDSIDSILSGDQRHKPDFSRHLSSACLSGDLFTEPDLKVEKGWSDLVDGRPYRRDCSEHVHTFTEETVYDKVKPYYKGKSGNEWNWKIMGGIPLERSARTLFSGIDYYKGSDGYYDCTLEGSVDFVARGFATEGTGNRDIGNMGNWNKMKIEWQNYKPTGGLCAENRFFRYDYALWCEKFYHDDYYVTKNIFSKGYDVPEISLYKCKDIAQFTPDGDGVEVWLRHDNNRKECARVDTFGVDEQLKPSPCGWSDPSSADKLIKFMAFPETSGAAFQVVLRPLEAVRYENNGKKGLNVCLNRNGRTKVRDTGIKSSGSLVKHSITLRKDCGVGNIVPHDVASGASTDSGTVTLDGKTYHLIPKSFKTKEKEDYNTLKAVTLRKGTVGKMLCLETSYDKLLGRFGDPMLLTESSNRDRLQISKFSECDSSSDALNRQTFLLRRIPATDNDRKGGFVLHPKYYTGEQDMCLKAGDIGQLEVGPCSPNYSKDRFKTENGRIVPVGDENNCLFYKSGDAVIRTTCTGDKSFVSVIPIDRSSGDRKKVVPEGLEGIFPESGIHLMTTGDDYEEIEINPNLEVTDETTFTFSFQVLEAATRHDAGASDDAVKAVVGGQAYSSGVQNYSIKPKERIVDKEAAFEGSPWENLKFDGEDEITSVKLGQEGTGLSIFYNLQVYNGVPIAVDSRGADFLTFVVDFSGLSVDTYNNFFYLPSVFEQDKFGDYNQQIKAAGNCQKCVPRICCIDALTPCFSEKKKSLEPTTADKYGVTVDRLNPGKRYLISLEPVDSLQQSLTDGDNSKAKANVQQYTSCTCANHDKVATDFSGSPGELPNGATQSNGRVKLKFAEGSHCGDGFSFTRRRVASSCNNNSDDIAGDVIAFAPDYFVESSECDQEIDVSLGYQDYVSELDVGAMYCYHIRAFAKEYMVDTDNSDGRSVRRSDPLKLPFRVAWESSAKVVTKMSAQAGGLPIKEMTLEWDLRKGEDEPPLISGTHVSPANGVVTIPLRVENPQNRGITGESKLALRVRPSKVSPSFEKVGFSRGHCTDEASARYDYLRLQGQSILSPEQCQNACPLADNFVGVEFSEGGEGDEDGGQRCNCLYSGTNLLECEPRLGLLTCKQFSGVPCNGGAVVAGGPIAGLDPTPKLIEKTDNGSRCSYDSDCISGFCEGASESRCSGTCKPGVQANQVGRWETPTDDRRLSEVDDRSSVTTLSESGKFGGSIAIQGSVMVVGAYEIDGGSVYVYEKAT</sequence>
<feature type="non-terminal residue" evidence="3">
    <location>
        <position position="1313"/>
    </location>
</feature>
<reference evidence="3 4" key="1">
    <citation type="journal article" date="2012" name="Genome Biol.">
        <title>Genome and low-iron response of an oceanic diatom adapted to chronic iron limitation.</title>
        <authorList>
            <person name="Lommer M."/>
            <person name="Specht M."/>
            <person name="Roy A.S."/>
            <person name="Kraemer L."/>
            <person name="Andreson R."/>
            <person name="Gutowska M.A."/>
            <person name="Wolf J."/>
            <person name="Bergner S.V."/>
            <person name="Schilhabel M.B."/>
            <person name="Klostermeier U.C."/>
            <person name="Beiko R.G."/>
            <person name="Rosenstiel P."/>
            <person name="Hippler M."/>
            <person name="Laroche J."/>
        </authorList>
    </citation>
    <scope>NUCLEOTIDE SEQUENCE [LARGE SCALE GENOMIC DNA]</scope>
    <source>
        <strain evidence="3 4">CCMP1005</strain>
    </source>
</reference>
<feature type="chain" id="PRO_5003837403" evidence="2">
    <location>
        <begin position="29"/>
        <end position="1313"/>
    </location>
</feature>
<dbReference type="EMBL" id="AGNL01008284">
    <property type="protein sequence ID" value="EJK70628.1"/>
    <property type="molecule type" value="Genomic_DNA"/>
</dbReference>
<keyword evidence="4" id="KW-1185">Reference proteome</keyword>
<name>K0SW40_THAOC</name>
<protein>
    <submittedName>
        <fullName evidence="3">Uncharacterized protein</fullName>
    </submittedName>
</protein>
<evidence type="ECO:0000256" key="2">
    <source>
        <dbReference type="SAM" id="SignalP"/>
    </source>
</evidence>
<accession>K0SW40</accession>
<comment type="caution">
    <text evidence="3">The sequence shown here is derived from an EMBL/GenBank/DDBJ whole genome shotgun (WGS) entry which is preliminary data.</text>
</comment>
<evidence type="ECO:0000256" key="1">
    <source>
        <dbReference type="SAM" id="MobiDB-lite"/>
    </source>
</evidence>
<dbReference type="Proteomes" id="UP000266841">
    <property type="component" value="Unassembled WGS sequence"/>
</dbReference>
<evidence type="ECO:0000313" key="3">
    <source>
        <dbReference type="EMBL" id="EJK70628.1"/>
    </source>
</evidence>
<dbReference type="InterPro" id="IPR013517">
    <property type="entry name" value="FG-GAP"/>
</dbReference>
<feature type="region of interest" description="Disordered" evidence="1">
    <location>
        <begin position="33"/>
        <end position="53"/>
    </location>
</feature>
<feature type="signal peptide" evidence="2">
    <location>
        <begin position="1"/>
        <end position="28"/>
    </location>
</feature>
<evidence type="ECO:0000313" key="4">
    <source>
        <dbReference type="Proteomes" id="UP000266841"/>
    </source>
</evidence>
<keyword evidence="2" id="KW-0732">Signal</keyword>